<gene>
    <name evidence="8" type="ORF">ACFFIA_27700</name>
</gene>
<evidence type="ECO:0000256" key="4">
    <source>
        <dbReference type="ARBA" id="ARBA00022989"/>
    </source>
</evidence>
<dbReference type="Gene3D" id="1.20.1250.20">
    <property type="entry name" value="MFS general substrate transporter like domains"/>
    <property type="match status" value="1"/>
</dbReference>
<evidence type="ECO:0000313" key="9">
    <source>
        <dbReference type="Proteomes" id="UP001589867"/>
    </source>
</evidence>
<keyword evidence="2" id="KW-1003">Cell membrane</keyword>
<sequence>MTNDDNQLPTRPPLAVAVPPLLVFFNPLTQLAYIPISVGLGRSLDLSPAQIGITIGVHSVATAAAGLFAGPLLDLISIRKVLVPGMLVNAVVSILLCLYQNYAVLTAGRLLTGFASGAMALCGQALVADLTKGDPKARDRGYSLLQTFVSMGAASALALGAFAASLDRPVIVFAAGAAYATALLGVVLIARLGREHPPARHTPGIPFRGRISLTLRAIRGMLRERRRQWLILSSIGIGLTMQGSHFGVSVLLDRLSGDLSTLERVGLSILIPCGVFTGSFINRMSLKRITREQLFTRLYLVIPLAAAAYATVALAALDVVAVALTLVLLGTCLGALMPLSMAISVDWNPELRATAAAADTLSRSVGQTTGPIAVGALVALAGVGTVGLVVFGATLLGLTASRNIFAART</sequence>
<dbReference type="PROSITE" id="PS50850">
    <property type="entry name" value="MFS"/>
    <property type="match status" value="1"/>
</dbReference>
<organism evidence="8 9">
    <name type="scientific">Phytohabitans kaempferiae</name>
    <dbReference type="NCBI Taxonomy" id="1620943"/>
    <lineage>
        <taxon>Bacteria</taxon>
        <taxon>Bacillati</taxon>
        <taxon>Actinomycetota</taxon>
        <taxon>Actinomycetes</taxon>
        <taxon>Micromonosporales</taxon>
        <taxon>Micromonosporaceae</taxon>
    </lineage>
</organism>
<protein>
    <submittedName>
        <fullName evidence="8">MFS transporter</fullName>
    </submittedName>
</protein>
<keyword evidence="9" id="KW-1185">Reference proteome</keyword>
<feature type="transmembrane region" description="Helical" evidence="6">
    <location>
        <begin position="12"/>
        <end position="36"/>
    </location>
</feature>
<dbReference type="InterPro" id="IPR036259">
    <property type="entry name" value="MFS_trans_sf"/>
</dbReference>
<comment type="subcellular location">
    <subcellularLocation>
        <location evidence="1">Cell membrane</location>
        <topology evidence="1">Multi-pass membrane protein</topology>
    </subcellularLocation>
</comment>
<keyword evidence="4 6" id="KW-1133">Transmembrane helix</keyword>
<dbReference type="InterPro" id="IPR011701">
    <property type="entry name" value="MFS"/>
</dbReference>
<comment type="caution">
    <text evidence="8">The sequence shown here is derived from an EMBL/GenBank/DDBJ whole genome shotgun (WGS) entry which is preliminary data.</text>
</comment>
<dbReference type="Pfam" id="PF07690">
    <property type="entry name" value="MFS_1"/>
    <property type="match status" value="1"/>
</dbReference>
<dbReference type="PANTHER" id="PTHR43124:SF3">
    <property type="entry name" value="CHLORAMPHENICOL EFFLUX PUMP RV0191"/>
    <property type="match status" value="1"/>
</dbReference>
<evidence type="ECO:0000256" key="2">
    <source>
        <dbReference type="ARBA" id="ARBA00022475"/>
    </source>
</evidence>
<feature type="transmembrane region" description="Helical" evidence="6">
    <location>
        <begin position="142"/>
        <end position="164"/>
    </location>
</feature>
<dbReference type="InterPro" id="IPR020846">
    <property type="entry name" value="MFS_dom"/>
</dbReference>
<name>A0ABV6MAA9_9ACTN</name>
<dbReference type="CDD" id="cd06174">
    <property type="entry name" value="MFS"/>
    <property type="match status" value="1"/>
</dbReference>
<dbReference type="RefSeq" id="WP_377255850.1">
    <property type="nucleotide sequence ID" value="NZ_JBHLUH010000060.1"/>
</dbReference>
<feature type="transmembrane region" description="Helical" evidence="6">
    <location>
        <begin position="372"/>
        <end position="398"/>
    </location>
</feature>
<feature type="transmembrane region" description="Helical" evidence="6">
    <location>
        <begin position="48"/>
        <end position="69"/>
    </location>
</feature>
<keyword evidence="3 6" id="KW-0812">Transmembrane</keyword>
<dbReference type="InterPro" id="IPR050189">
    <property type="entry name" value="MFS_Efflux_Transporters"/>
</dbReference>
<evidence type="ECO:0000256" key="6">
    <source>
        <dbReference type="SAM" id="Phobius"/>
    </source>
</evidence>
<proteinExistence type="predicted"/>
<feature type="transmembrane region" description="Helical" evidence="6">
    <location>
        <begin position="229"/>
        <end position="252"/>
    </location>
</feature>
<feature type="domain" description="Major facilitator superfamily (MFS) profile" evidence="7">
    <location>
        <begin position="15"/>
        <end position="409"/>
    </location>
</feature>
<feature type="transmembrane region" description="Helical" evidence="6">
    <location>
        <begin position="81"/>
        <end position="104"/>
    </location>
</feature>
<reference evidence="8 9" key="1">
    <citation type="submission" date="2024-09" db="EMBL/GenBank/DDBJ databases">
        <authorList>
            <person name="Sun Q."/>
            <person name="Mori K."/>
        </authorList>
    </citation>
    <scope>NUCLEOTIDE SEQUENCE [LARGE SCALE GENOMIC DNA]</scope>
    <source>
        <strain evidence="8 9">TBRC 3947</strain>
    </source>
</reference>
<evidence type="ECO:0000313" key="8">
    <source>
        <dbReference type="EMBL" id="MFC0531434.1"/>
    </source>
</evidence>
<feature type="transmembrane region" description="Helical" evidence="6">
    <location>
        <begin position="264"/>
        <end position="286"/>
    </location>
</feature>
<dbReference type="Proteomes" id="UP001589867">
    <property type="component" value="Unassembled WGS sequence"/>
</dbReference>
<accession>A0ABV6MAA9</accession>
<evidence type="ECO:0000256" key="1">
    <source>
        <dbReference type="ARBA" id="ARBA00004651"/>
    </source>
</evidence>
<dbReference type="SUPFAM" id="SSF103473">
    <property type="entry name" value="MFS general substrate transporter"/>
    <property type="match status" value="1"/>
</dbReference>
<evidence type="ECO:0000256" key="5">
    <source>
        <dbReference type="ARBA" id="ARBA00023136"/>
    </source>
</evidence>
<feature type="transmembrane region" description="Helical" evidence="6">
    <location>
        <begin position="170"/>
        <end position="190"/>
    </location>
</feature>
<feature type="transmembrane region" description="Helical" evidence="6">
    <location>
        <begin position="298"/>
        <end position="329"/>
    </location>
</feature>
<evidence type="ECO:0000259" key="7">
    <source>
        <dbReference type="PROSITE" id="PS50850"/>
    </source>
</evidence>
<dbReference type="PANTHER" id="PTHR43124">
    <property type="entry name" value="PURINE EFFLUX PUMP PBUE"/>
    <property type="match status" value="1"/>
</dbReference>
<feature type="transmembrane region" description="Helical" evidence="6">
    <location>
        <begin position="110"/>
        <end position="130"/>
    </location>
</feature>
<keyword evidence="5 6" id="KW-0472">Membrane</keyword>
<dbReference type="EMBL" id="JBHLUH010000060">
    <property type="protein sequence ID" value="MFC0531434.1"/>
    <property type="molecule type" value="Genomic_DNA"/>
</dbReference>
<evidence type="ECO:0000256" key="3">
    <source>
        <dbReference type="ARBA" id="ARBA00022692"/>
    </source>
</evidence>